<sequence>MDETIKKSLQEVNSTAASIIPGFPEIISMNNSQNSDLRNQSKSKIRPENGSMDKINAEIDSNDNSTNISANSTTMKPDTVEAVDLHHQINLTVRPIIGNHSANSTKAVIEVANTKSLNLNGQPKSTDFDKTQTSDAIIYNEKNNTEGVIKANPTSSVNLQKELATIISDKVTISDQIDQKESEAVIKNDAKVELESLTRNYLNPLIRGMFQEWKKQLTEKKHAIDLYSAMQRTSGDFWIFFTNAINSLKTFTDILLLPLLAPFQPQTLTNH</sequence>
<reference evidence="4" key="1">
    <citation type="submission" date="2017-02" db="UniProtKB">
        <authorList>
            <consortium name="WormBaseParasite"/>
        </authorList>
    </citation>
    <scope>IDENTIFICATION</scope>
</reference>
<dbReference type="WBParaSite" id="TCLT_0000735501-mRNA-1">
    <property type="protein sequence ID" value="TCLT_0000735501-mRNA-1"/>
    <property type="gene ID" value="TCLT_0000735501"/>
</dbReference>
<gene>
    <name evidence="2" type="ORF">TCLT_LOCUS7344</name>
</gene>
<name>A0A0N5D364_THECL</name>
<evidence type="ECO:0000256" key="1">
    <source>
        <dbReference type="SAM" id="MobiDB-lite"/>
    </source>
</evidence>
<accession>A0A0N5D364</accession>
<feature type="region of interest" description="Disordered" evidence="1">
    <location>
        <begin position="29"/>
        <end position="50"/>
    </location>
</feature>
<feature type="compositionally biased region" description="Polar residues" evidence="1">
    <location>
        <begin position="29"/>
        <end position="42"/>
    </location>
</feature>
<organism evidence="4">
    <name type="scientific">Thelazia callipaeda</name>
    <name type="common">Oriental eyeworm</name>
    <name type="synonym">Parasitic nematode</name>
    <dbReference type="NCBI Taxonomy" id="103827"/>
    <lineage>
        <taxon>Eukaryota</taxon>
        <taxon>Metazoa</taxon>
        <taxon>Ecdysozoa</taxon>
        <taxon>Nematoda</taxon>
        <taxon>Chromadorea</taxon>
        <taxon>Rhabditida</taxon>
        <taxon>Spirurina</taxon>
        <taxon>Spiruromorpha</taxon>
        <taxon>Thelazioidea</taxon>
        <taxon>Thelaziidae</taxon>
        <taxon>Thelazia</taxon>
    </lineage>
</organism>
<evidence type="ECO:0000313" key="4">
    <source>
        <dbReference type="WBParaSite" id="TCLT_0000735501-mRNA-1"/>
    </source>
</evidence>
<evidence type="ECO:0000313" key="2">
    <source>
        <dbReference type="EMBL" id="VDN04790.1"/>
    </source>
</evidence>
<protein>
    <submittedName>
        <fullName evidence="2 4">Uncharacterized protein</fullName>
    </submittedName>
</protein>
<keyword evidence="3" id="KW-1185">Reference proteome</keyword>
<reference evidence="2 3" key="2">
    <citation type="submission" date="2018-11" db="EMBL/GenBank/DDBJ databases">
        <authorList>
            <consortium name="Pathogen Informatics"/>
        </authorList>
    </citation>
    <scope>NUCLEOTIDE SEQUENCE [LARGE SCALE GENOMIC DNA]</scope>
</reference>
<dbReference type="Proteomes" id="UP000276776">
    <property type="component" value="Unassembled WGS sequence"/>
</dbReference>
<proteinExistence type="predicted"/>
<dbReference type="AlphaFoldDB" id="A0A0N5D364"/>
<evidence type="ECO:0000313" key="3">
    <source>
        <dbReference type="Proteomes" id="UP000276776"/>
    </source>
</evidence>
<dbReference type="EMBL" id="UYYF01004498">
    <property type="protein sequence ID" value="VDN04790.1"/>
    <property type="molecule type" value="Genomic_DNA"/>
</dbReference>